<dbReference type="Pfam" id="PF11000">
    <property type="entry name" value="DUF2840"/>
    <property type="match status" value="1"/>
</dbReference>
<sequence>MNDNEALPPRAVPPSHRRDVALTHVELTWIEKRIEHWLRFGRRAEEKILDRRRSISSFEPGSIFGFVRWASNDYGTVVSRMDIVRAVEAGQRYQTLPFVRPGGEILLRVDSWPKVERVLQAIDAIEALSIDPADAAPEYWRHLHNRLTADHVPRAYTREQHIAWLKRRSVTP</sequence>
<accession>A0ABV4FND2</accession>
<organism evidence="1 2">
    <name type="scientific">Bradyrhizobium ottawaense</name>
    <dbReference type="NCBI Taxonomy" id="931866"/>
    <lineage>
        <taxon>Bacteria</taxon>
        <taxon>Pseudomonadati</taxon>
        <taxon>Pseudomonadota</taxon>
        <taxon>Alphaproteobacteria</taxon>
        <taxon>Hyphomicrobiales</taxon>
        <taxon>Nitrobacteraceae</taxon>
        <taxon>Bradyrhizobium</taxon>
    </lineage>
</organism>
<evidence type="ECO:0000313" key="1">
    <source>
        <dbReference type="EMBL" id="MEY9453105.1"/>
    </source>
</evidence>
<comment type="caution">
    <text evidence="1">The sequence shown here is derived from an EMBL/GenBank/DDBJ whole genome shotgun (WGS) entry which is preliminary data.</text>
</comment>
<name>A0ABV4FND2_9BRAD</name>
<evidence type="ECO:0008006" key="3">
    <source>
        <dbReference type="Google" id="ProtNLM"/>
    </source>
</evidence>
<protein>
    <recommendedName>
        <fullName evidence="3">DUF2840 domain-containing protein</fullName>
    </recommendedName>
</protein>
<reference evidence="1 2" key="1">
    <citation type="submission" date="2024-07" db="EMBL/GenBank/DDBJ databases">
        <title>Genomic Encyclopedia of Type Strains, Phase V (KMG-V): Genome sequencing to study the core and pangenomes of soil and plant-associated prokaryotes.</title>
        <authorList>
            <person name="Whitman W."/>
        </authorList>
    </citation>
    <scope>NUCLEOTIDE SEQUENCE [LARGE SCALE GENOMIC DNA]</scope>
    <source>
        <strain evidence="1 2">USDA 152</strain>
    </source>
</reference>
<proteinExistence type="predicted"/>
<gene>
    <name evidence="1" type="ORF">ABIG07_002053</name>
</gene>
<dbReference type="InterPro" id="IPR021263">
    <property type="entry name" value="DUF2840"/>
</dbReference>
<dbReference type="EMBL" id="JBGBZJ010000003">
    <property type="protein sequence ID" value="MEY9453105.1"/>
    <property type="molecule type" value="Genomic_DNA"/>
</dbReference>
<dbReference type="Proteomes" id="UP001565369">
    <property type="component" value="Unassembled WGS sequence"/>
</dbReference>
<dbReference type="RefSeq" id="WP_028143807.1">
    <property type="nucleotide sequence ID" value="NZ_AP021854.1"/>
</dbReference>
<evidence type="ECO:0000313" key="2">
    <source>
        <dbReference type="Proteomes" id="UP001565369"/>
    </source>
</evidence>
<keyword evidence="2" id="KW-1185">Reference proteome</keyword>